<evidence type="ECO:0000313" key="2">
    <source>
        <dbReference type="Proteomes" id="UP000184612"/>
    </source>
</evidence>
<keyword evidence="2" id="KW-1185">Reference proteome</keyword>
<accession>A0A1M7YBN3</accession>
<dbReference type="OrthoDB" id="2005033at2"/>
<evidence type="ECO:0000313" key="1">
    <source>
        <dbReference type="EMBL" id="SHO50044.1"/>
    </source>
</evidence>
<dbReference type="GO" id="GO:0003677">
    <property type="term" value="F:DNA binding"/>
    <property type="evidence" value="ECO:0007669"/>
    <property type="project" value="InterPro"/>
</dbReference>
<dbReference type="InterPro" id="IPR010982">
    <property type="entry name" value="Lambda_DNA-bd_dom_sf"/>
</dbReference>
<dbReference type="STRING" id="1121345.SAMN02745217_02545"/>
<name>A0A1M7YBN3_9FIRM</name>
<reference evidence="1 2" key="1">
    <citation type="submission" date="2016-12" db="EMBL/GenBank/DDBJ databases">
        <authorList>
            <person name="Song W.-J."/>
            <person name="Kurnit D.M."/>
        </authorList>
    </citation>
    <scope>NUCLEOTIDE SEQUENCE [LARGE SCALE GENOMIC DNA]</scope>
    <source>
        <strain evidence="1 2">DSM 12503</strain>
    </source>
</reference>
<gene>
    <name evidence="1" type="ORF">SAMN02745217_02545</name>
</gene>
<evidence type="ECO:0008006" key="3">
    <source>
        <dbReference type="Google" id="ProtNLM"/>
    </source>
</evidence>
<dbReference type="AlphaFoldDB" id="A0A1M7YBN3"/>
<dbReference type="Proteomes" id="UP000184612">
    <property type="component" value="Unassembled WGS sequence"/>
</dbReference>
<sequence length="75" mass="8639">MEQMNLETVEKIRMIAGRRNLNMGDIAEGTDQTRQNFSNKMKRGDFKESELRSIAEILNCSIKISFIDNETGKEL</sequence>
<organism evidence="1 2">
    <name type="scientific">Anaerocolumna xylanovorans DSM 12503</name>
    <dbReference type="NCBI Taxonomy" id="1121345"/>
    <lineage>
        <taxon>Bacteria</taxon>
        <taxon>Bacillati</taxon>
        <taxon>Bacillota</taxon>
        <taxon>Clostridia</taxon>
        <taxon>Lachnospirales</taxon>
        <taxon>Lachnospiraceae</taxon>
        <taxon>Anaerocolumna</taxon>
    </lineage>
</organism>
<dbReference type="SUPFAM" id="SSF47413">
    <property type="entry name" value="lambda repressor-like DNA-binding domains"/>
    <property type="match status" value="1"/>
</dbReference>
<dbReference type="EMBL" id="FRFD01000007">
    <property type="protein sequence ID" value="SHO50044.1"/>
    <property type="molecule type" value="Genomic_DNA"/>
</dbReference>
<protein>
    <recommendedName>
        <fullName evidence="3">Cro/C1-type HTH DNA-binding domain-containing protein</fullName>
    </recommendedName>
</protein>
<dbReference type="RefSeq" id="WP_073589236.1">
    <property type="nucleotide sequence ID" value="NZ_FRFD01000007.1"/>
</dbReference>
<proteinExistence type="predicted"/>